<keyword evidence="1" id="KW-0472">Membrane</keyword>
<dbReference type="InterPro" id="IPR018649">
    <property type="entry name" value="SHOCT"/>
</dbReference>
<dbReference type="RefSeq" id="WP_015404972.1">
    <property type="nucleotide sequence ID" value="NC_020304.1"/>
</dbReference>
<dbReference type="OrthoDB" id="1123500at2"/>
<accession>M1PSG2</accession>
<organism evidence="3 4">
    <name type="scientific">Desulfocapsa sulfexigens (strain DSM 10523 / SB164P1)</name>
    <dbReference type="NCBI Taxonomy" id="1167006"/>
    <lineage>
        <taxon>Bacteria</taxon>
        <taxon>Pseudomonadati</taxon>
        <taxon>Thermodesulfobacteriota</taxon>
        <taxon>Desulfobulbia</taxon>
        <taxon>Desulfobulbales</taxon>
        <taxon>Desulfocapsaceae</taxon>
        <taxon>Desulfocapsa</taxon>
    </lineage>
</organism>
<feature type="domain" description="SHOCT" evidence="2">
    <location>
        <begin position="58"/>
        <end position="82"/>
    </location>
</feature>
<name>M1PSG2_DESSD</name>
<evidence type="ECO:0000259" key="2">
    <source>
        <dbReference type="Pfam" id="PF09851"/>
    </source>
</evidence>
<dbReference type="PATRIC" id="fig|1167006.5.peg.2975"/>
<evidence type="ECO:0000256" key="1">
    <source>
        <dbReference type="SAM" id="Phobius"/>
    </source>
</evidence>
<evidence type="ECO:0000313" key="3">
    <source>
        <dbReference type="EMBL" id="AGF79286.1"/>
    </source>
</evidence>
<keyword evidence="4" id="KW-1185">Reference proteome</keyword>
<evidence type="ECO:0000313" key="4">
    <source>
        <dbReference type="Proteomes" id="UP000011721"/>
    </source>
</evidence>
<feature type="transmembrane region" description="Helical" evidence="1">
    <location>
        <begin position="25"/>
        <end position="47"/>
    </location>
</feature>
<dbReference type="AlphaFoldDB" id="M1PSG2"/>
<sequence>MFGHNSVSTDWWCGMGTFFPGPLGMVVTFLFWGFVIYLIIFLFQALFSRGKRASSAHLDALKERYARGEINEDEYHRIKREIS</sequence>
<dbReference type="STRING" id="1167006.UWK_02751"/>
<keyword evidence="1" id="KW-1133">Transmembrane helix</keyword>
<dbReference type="Proteomes" id="UP000011721">
    <property type="component" value="Chromosome"/>
</dbReference>
<gene>
    <name evidence="3" type="ordered locus">UWK_02751</name>
</gene>
<dbReference type="HOGENOM" id="CLU_159099_0_1_7"/>
<dbReference type="KEGG" id="dsf:UWK_02751"/>
<dbReference type="eggNOG" id="COG3462">
    <property type="taxonomic scope" value="Bacteria"/>
</dbReference>
<keyword evidence="1" id="KW-0812">Transmembrane</keyword>
<reference evidence="4" key="1">
    <citation type="journal article" date="2013" name="Stand. Genomic Sci.">
        <title>Complete genome sequence of Desulfocapsa sulfexigens, a marine deltaproteobacterium specialized in disproportionating inorganic sulfur compounds.</title>
        <authorList>
            <person name="Finster K.W."/>
            <person name="Kjeldsen K.U."/>
            <person name="Kube M."/>
            <person name="Reinhardt R."/>
            <person name="Mussmann M."/>
            <person name="Amann R."/>
            <person name="Schreiber L."/>
        </authorList>
    </citation>
    <scope>NUCLEOTIDE SEQUENCE [LARGE SCALE GENOMIC DNA]</scope>
    <source>
        <strain evidence="4">DSM 10523 / SB164P1</strain>
    </source>
</reference>
<dbReference type="EMBL" id="CP003985">
    <property type="protein sequence ID" value="AGF79286.1"/>
    <property type="molecule type" value="Genomic_DNA"/>
</dbReference>
<dbReference type="Pfam" id="PF09851">
    <property type="entry name" value="SHOCT"/>
    <property type="match status" value="1"/>
</dbReference>
<protein>
    <submittedName>
        <fullName evidence="3">Putative membrane protein (DUF2078)</fullName>
    </submittedName>
</protein>
<proteinExistence type="predicted"/>